<dbReference type="WBParaSite" id="MCU_001337-RB">
    <property type="protein sequence ID" value="MCU_001337-RB"/>
    <property type="gene ID" value="MCU_001337"/>
</dbReference>
<name>A0A5K3EMR9_MESCO</name>
<accession>A0A5K3EMR9</accession>
<protein>
    <submittedName>
        <fullName evidence="2">SH2 domain-containing protein</fullName>
    </submittedName>
</protein>
<evidence type="ECO:0000313" key="2">
    <source>
        <dbReference type="WBParaSite" id="MCU_001337-RB"/>
    </source>
</evidence>
<proteinExistence type="predicted"/>
<feature type="region of interest" description="Disordered" evidence="1">
    <location>
        <begin position="20"/>
        <end position="44"/>
    </location>
</feature>
<organism evidence="2">
    <name type="scientific">Mesocestoides corti</name>
    <name type="common">Flatworm</name>
    <dbReference type="NCBI Taxonomy" id="53468"/>
    <lineage>
        <taxon>Eukaryota</taxon>
        <taxon>Metazoa</taxon>
        <taxon>Spiralia</taxon>
        <taxon>Lophotrochozoa</taxon>
        <taxon>Platyhelminthes</taxon>
        <taxon>Cestoda</taxon>
        <taxon>Eucestoda</taxon>
        <taxon>Cyclophyllidea</taxon>
        <taxon>Mesocestoididae</taxon>
        <taxon>Mesocestoides</taxon>
    </lineage>
</organism>
<feature type="compositionally biased region" description="Polar residues" evidence="1">
    <location>
        <begin position="20"/>
        <end position="43"/>
    </location>
</feature>
<dbReference type="AlphaFoldDB" id="A0A5K3EMR9"/>
<reference evidence="2" key="1">
    <citation type="submission" date="2019-11" db="UniProtKB">
        <authorList>
            <consortium name="WormBaseParasite"/>
        </authorList>
    </citation>
    <scope>IDENTIFICATION</scope>
</reference>
<evidence type="ECO:0000256" key="1">
    <source>
        <dbReference type="SAM" id="MobiDB-lite"/>
    </source>
</evidence>
<sequence length="384" mass="42900">PRLESKFSSQSFSQEYNNQLSQNFSNGYSGCSQNSRDSAFDSSQPEKYESSGFWNSLLSLNDLNKKSASTNCAGASSSISIRSLINDICGAITEIDASVTKYHHASANLNDISNCSVKLRDSLHIIKLCYDQAEKSKGRLEEVTSSVVSIQCSLKNAQLKPPAQFSHRILNEKPLETKISTYTSNIEFFVKLAHKRIEAVKAFTSHFSKPDAAHSADHCIKNDCTVRNKCENTSPVHSQRSSTAQAHSKKYAAFIKGDNSEGKTPLFTINFRKGFSTATRSEARESAFNYQRRPNVRLQESAQYSSKLPNPCRLRYRSPPKRLAQSPIFTTHPNPCKANAKYLPSSRLEDLFCSDSDFENDGEDDYSCNSDDCINLVDLLEIEE</sequence>